<evidence type="ECO:0000256" key="1">
    <source>
        <dbReference type="SAM" id="Phobius"/>
    </source>
</evidence>
<proteinExistence type="predicted"/>
<organism evidence="3 4">
    <name type="scientific">Collinsella acetigenes</name>
    <dbReference type="NCBI Taxonomy" id="2713419"/>
    <lineage>
        <taxon>Bacteria</taxon>
        <taxon>Bacillati</taxon>
        <taxon>Actinomycetota</taxon>
        <taxon>Coriobacteriia</taxon>
        <taxon>Coriobacteriales</taxon>
        <taxon>Coriobacteriaceae</taxon>
        <taxon>Collinsella</taxon>
    </lineage>
</organism>
<gene>
    <name evidence="3" type="ORF">HF320_06640</name>
</gene>
<keyword evidence="1" id="KW-1133">Transmembrane helix</keyword>
<reference evidence="3 4" key="1">
    <citation type="submission" date="2020-04" db="EMBL/GenBank/DDBJ databases">
        <title>Collinsella sp. KGMB02528 nov., an anaerobic actinobacterium isolated from human feces.</title>
        <authorList>
            <person name="Han K.-I."/>
            <person name="Eom M.K."/>
            <person name="Kim J.-S."/>
            <person name="Lee K.C."/>
            <person name="Suh M.K."/>
            <person name="Park S.-H."/>
            <person name="Lee J.H."/>
            <person name="Kang S.W."/>
            <person name="Park J.-E."/>
            <person name="Oh B.S."/>
            <person name="Yu S.Y."/>
            <person name="Choi S.-H."/>
            <person name="Lee D.H."/>
            <person name="Yoon H."/>
            <person name="Kim B.-Y."/>
            <person name="Lee J.H."/>
            <person name="Lee J.-S."/>
        </authorList>
    </citation>
    <scope>NUCLEOTIDE SEQUENCE [LARGE SCALE GENOMIC DNA]</scope>
    <source>
        <strain evidence="3 4">KGMB02528</strain>
    </source>
</reference>
<dbReference type="Proteomes" id="UP000546970">
    <property type="component" value="Unassembled WGS sequence"/>
</dbReference>
<protein>
    <submittedName>
        <fullName evidence="3">DUF4430 domain-containing protein</fullName>
    </submittedName>
</protein>
<dbReference type="Pfam" id="PF14478">
    <property type="entry name" value="DUF4430"/>
    <property type="match status" value="1"/>
</dbReference>
<feature type="domain" description="Transcobalamin-like C-terminal" evidence="2">
    <location>
        <begin position="287"/>
        <end position="358"/>
    </location>
</feature>
<name>A0A7X9UCI4_9ACTN</name>
<evidence type="ECO:0000313" key="4">
    <source>
        <dbReference type="Proteomes" id="UP000546970"/>
    </source>
</evidence>
<dbReference type="RefSeq" id="WP_169277627.1">
    <property type="nucleotide sequence ID" value="NZ_JABBCP010000005.1"/>
</dbReference>
<evidence type="ECO:0000259" key="2">
    <source>
        <dbReference type="Pfam" id="PF14478"/>
    </source>
</evidence>
<dbReference type="EMBL" id="JABBCP010000005">
    <property type="protein sequence ID" value="NMF56001.1"/>
    <property type="molecule type" value="Genomic_DNA"/>
</dbReference>
<comment type="caution">
    <text evidence="3">The sequence shown here is derived from an EMBL/GenBank/DDBJ whole genome shotgun (WGS) entry which is preliminary data.</text>
</comment>
<sequence>MANSARRNSDAAQAVRVVVAVLAALVIAFCGWSAYQYANGSDPLAFLGGNTLQTVEEGSSSSPSLELASSSVTDDDVKGQIARLKYGSDDVSLSTGDVNVVLGKDGIWIENASDSTAEDAITSTARRAAALASWAREANVKVSHVTWIAEDMAGSVRVVVSYPVERASKNEDTAQILAGCDGYRISGDAYAALGKDHGFKQEAGDAPVLPDDAEVTVIEQATSQGEVLVKTTESHSVLAAQSQAGSGSGSSSSSPAQADASITVSVTVDGSAVGAGSSSASVSIPAGATVYDALCATGVSINAGNTQFGLYVSSIGGLAEKEHGGKSGWTYYVNGVMPMTSCANYKLAGGEKIVWRYVTGE</sequence>
<dbReference type="AlphaFoldDB" id="A0A7X9UCI4"/>
<keyword evidence="1" id="KW-0472">Membrane</keyword>
<evidence type="ECO:0000313" key="3">
    <source>
        <dbReference type="EMBL" id="NMF56001.1"/>
    </source>
</evidence>
<accession>A0A7X9UCI4</accession>
<keyword evidence="1" id="KW-0812">Transmembrane</keyword>
<feature type="transmembrane region" description="Helical" evidence="1">
    <location>
        <begin position="14"/>
        <end position="35"/>
    </location>
</feature>
<dbReference type="Gene3D" id="2.170.130.30">
    <property type="match status" value="1"/>
</dbReference>
<dbReference type="InterPro" id="IPR027954">
    <property type="entry name" value="Transcobalamin-like_C"/>
</dbReference>
<keyword evidence="4" id="KW-1185">Reference proteome</keyword>